<evidence type="ECO:0000313" key="1">
    <source>
        <dbReference type="EMBL" id="KAI8675690.1"/>
    </source>
</evidence>
<sequence>MVPPVRTEKNQEAIAFSKTLSHIPWCDDYEKMVSSMLYSCEAPELLEARNHARRLAQKFNTYVPDDSATAAQVTETRVAMIREIFGKAGADVYVEPSLQVDYGCNITVGDRFYANFNTVILDCAHVTIGDRVFFGNGVSLITATHETSLQSRRDNIEYAEPITIGNDCWLGANVTVLPGVTIGKGCTIGAGAVVSKDIPDYSVAVGVPAKVIKKVEPLDE</sequence>
<protein>
    <submittedName>
        <fullName evidence="1">Galactoside O-acetyltransferase</fullName>
    </submittedName>
</protein>
<accession>A0ACC0R9D5</accession>
<reference evidence="1" key="1">
    <citation type="submission" date="2022-06" db="EMBL/GenBank/DDBJ databases">
        <title>Fusarium solani species complex genomes reveal bases of compartmentalisation and animal pathogenesis.</title>
        <authorList>
            <person name="Tsai I.J."/>
        </authorList>
    </citation>
    <scope>NUCLEOTIDE SEQUENCE</scope>
    <source>
        <strain evidence="1">Fu6.1</strain>
    </source>
</reference>
<comment type="caution">
    <text evidence="1">The sequence shown here is derived from an EMBL/GenBank/DDBJ whole genome shotgun (WGS) entry which is preliminary data.</text>
</comment>
<keyword evidence="2" id="KW-1185">Reference proteome</keyword>
<evidence type="ECO:0000313" key="2">
    <source>
        <dbReference type="Proteomes" id="UP001065298"/>
    </source>
</evidence>
<organism evidence="1 2">
    <name type="scientific">Fusarium keratoplasticum</name>
    <dbReference type="NCBI Taxonomy" id="1328300"/>
    <lineage>
        <taxon>Eukaryota</taxon>
        <taxon>Fungi</taxon>
        <taxon>Dikarya</taxon>
        <taxon>Ascomycota</taxon>
        <taxon>Pezizomycotina</taxon>
        <taxon>Sordariomycetes</taxon>
        <taxon>Hypocreomycetidae</taxon>
        <taxon>Hypocreales</taxon>
        <taxon>Nectriaceae</taxon>
        <taxon>Fusarium</taxon>
        <taxon>Fusarium solani species complex</taxon>
    </lineage>
</organism>
<dbReference type="EMBL" id="CM046505">
    <property type="protein sequence ID" value="KAI8675690.1"/>
    <property type="molecule type" value="Genomic_DNA"/>
</dbReference>
<proteinExistence type="predicted"/>
<name>A0ACC0R9D5_9HYPO</name>
<dbReference type="Proteomes" id="UP001065298">
    <property type="component" value="Chromosome 3"/>
</dbReference>
<gene>
    <name evidence="1" type="ORF">NCS57_00470800</name>
</gene>